<evidence type="ECO:0000313" key="1">
    <source>
        <dbReference type="EMBL" id="KAK6329742.1"/>
    </source>
</evidence>
<evidence type="ECO:0000313" key="2">
    <source>
        <dbReference type="Proteomes" id="UP001375240"/>
    </source>
</evidence>
<sequence>MAIRQIYIQCNGESARSSWSKYIRQSSTTGEPVRWAQFAQGKPRGKGALLDTNVLTIVLESSKLDSWLRNAAGRSKIATCQLNVLEHISSSKVIKLKEHGDVVAELEAKGVDVIDGPCASSESTSLGCRALRKEFERREIAGAVVGWRGMLQKIRADLTFVCEGHSKGFAFITTDEKFQKDFAHSLRQEGMARSFTPPTVAAANADQQVEAYALRPTSGNPKYSTQKTQVIEKGQLRNPSHQATVDEVAL</sequence>
<comment type="caution">
    <text evidence="1">The sequence shown here is derived from an EMBL/GenBank/DDBJ whole genome shotgun (WGS) entry which is preliminary data.</text>
</comment>
<protein>
    <submittedName>
        <fullName evidence="1">Uncharacterized protein</fullName>
    </submittedName>
</protein>
<dbReference type="Proteomes" id="UP001375240">
    <property type="component" value="Unassembled WGS sequence"/>
</dbReference>
<keyword evidence="2" id="KW-1185">Reference proteome</keyword>
<gene>
    <name evidence="1" type="ORF">TWF696_003607</name>
</gene>
<organism evidence="1 2">
    <name type="scientific">Orbilia brochopaga</name>
    <dbReference type="NCBI Taxonomy" id="3140254"/>
    <lineage>
        <taxon>Eukaryota</taxon>
        <taxon>Fungi</taxon>
        <taxon>Dikarya</taxon>
        <taxon>Ascomycota</taxon>
        <taxon>Pezizomycotina</taxon>
        <taxon>Orbiliomycetes</taxon>
        <taxon>Orbiliales</taxon>
        <taxon>Orbiliaceae</taxon>
        <taxon>Orbilia</taxon>
    </lineage>
</organism>
<dbReference type="AlphaFoldDB" id="A0AAV9U0G8"/>
<dbReference type="EMBL" id="JAVHNQ010000019">
    <property type="protein sequence ID" value="KAK6329742.1"/>
    <property type="molecule type" value="Genomic_DNA"/>
</dbReference>
<accession>A0AAV9U0G8</accession>
<proteinExistence type="predicted"/>
<reference evidence="1 2" key="1">
    <citation type="submission" date="2019-10" db="EMBL/GenBank/DDBJ databases">
        <authorList>
            <person name="Palmer J.M."/>
        </authorList>
    </citation>
    <scope>NUCLEOTIDE SEQUENCE [LARGE SCALE GENOMIC DNA]</scope>
    <source>
        <strain evidence="1 2">TWF696</strain>
    </source>
</reference>
<name>A0AAV9U0G8_9PEZI</name>